<evidence type="ECO:0000313" key="3">
    <source>
        <dbReference type="EMBL" id="THV04565.1"/>
    </source>
</evidence>
<keyword evidence="4" id="KW-1185">Reference proteome</keyword>
<dbReference type="AlphaFoldDB" id="A0A4S8MNV3"/>
<dbReference type="Proteomes" id="UP000297245">
    <property type="component" value="Unassembled WGS sequence"/>
</dbReference>
<feature type="region of interest" description="Disordered" evidence="1">
    <location>
        <begin position="1"/>
        <end position="27"/>
    </location>
</feature>
<sequence length="174" mass="19349">MNSHFKFNHVASPELMTDPSPKSASRDGRLYPVEALILRTLGDVRDLLYNMQLPTISSEVMTVHAQTHATTTHAHSDTSPLLRQGHNGTTTDYHSQHTELEAPTSTSPLPEVIVNEREHKRKKARQALIIVVLGVIVTAILIAVRRGGLWKDYDDGDVPAERFGGYFILGRDSE</sequence>
<keyword evidence="2" id="KW-0472">Membrane</keyword>
<evidence type="ECO:0000256" key="2">
    <source>
        <dbReference type="SAM" id="Phobius"/>
    </source>
</evidence>
<organism evidence="3 4">
    <name type="scientific">Dendrothele bispora (strain CBS 962.96)</name>
    <dbReference type="NCBI Taxonomy" id="1314807"/>
    <lineage>
        <taxon>Eukaryota</taxon>
        <taxon>Fungi</taxon>
        <taxon>Dikarya</taxon>
        <taxon>Basidiomycota</taxon>
        <taxon>Agaricomycotina</taxon>
        <taxon>Agaricomycetes</taxon>
        <taxon>Agaricomycetidae</taxon>
        <taxon>Agaricales</taxon>
        <taxon>Agaricales incertae sedis</taxon>
        <taxon>Dendrothele</taxon>
    </lineage>
</organism>
<dbReference type="EMBL" id="ML179055">
    <property type="protein sequence ID" value="THV04565.1"/>
    <property type="molecule type" value="Genomic_DNA"/>
</dbReference>
<feature type="region of interest" description="Disordered" evidence="1">
    <location>
        <begin position="69"/>
        <end position="93"/>
    </location>
</feature>
<feature type="transmembrane region" description="Helical" evidence="2">
    <location>
        <begin position="127"/>
        <end position="144"/>
    </location>
</feature>
<keyword evidence="2" id="KW-1133">Transmembrane helix</keyword>
<name>A0A4S8MNV3_DENBC</name>
<reference evidence="3 4" key="1">
    <citation type="journal article" date="2019" name="Nat. Ecol. Evol.">
        <title>Megaphylogeny resolves global patterns of mushroom evolution.</title>
        <authorList>
            <person name="Varga T."/>
            <person name="Krizsan K."/>
            <person name="Foldi C."/>
            <person name="Dima B."/>
            <person name="Sanchez-Garcia M."/>
            <person name="Sanchez-Ramirez S."/>
            <person name="Szollosi G.J."/>
            <person name="Szarkandi J.G."/>
            <person name="Papp V."/>
            <person name="Albert L."/>
            <person name="Andreopoulos W."/>
            <person name="Angelini C."/>
            <person name="Antonin V."/>
            <person name="Barry K.W."/>
            <person name="Bougher N.L."/>
            <person name="Buchanan P."/>
            <person name="Buyck B."/>
            <person name="Bense V."/>
            <person name="Catcheside P."/>
            <person name="Chovatia M."/>
            <person name="Cooper J."/>
            <person name="Damon W."/>
            <person name="Desjardin D."/>
            <person name="Finy P."/>
            <person name="Geml J."/>
            <person name="Haridas S."/>
            <person name="Hughes K."/>
            <person name="Justo A."/>
            <person name="Karasinski D."/>
            <person name="Kautmanova I."/>
            <person name="Kiss B."/>
            <person name="Kocsube S."/>
            <person name="Kotiranta H."/>
            <person name="LaButti K.M."/>
            <person name="Lechner B.E."/>
            <person name="Liimatainen K."/>
            <person name="Lipzen A."/>
            <person name="Lukacs Z."/>
            <person name="Mihaltcheva S."/>
            <person name="Morgado L.N."/>
            <person name="Niskanen T."/>
            <person name="Noordeloos M.E."/>
            <person name="Ohm R.A."/>
            <person name="Ortiz-Santana B."/>
            <person name="Ovrebo C."/>
            <person name="Racz N."/>
            <person name="Riley R."/>
            <person name="Savchenko A."/>
            <person name="Shiryaev A."/>
            <person name="Soop K."/>
            <person name="Spirin V."/>
            <person name="Szebenyi C."/>
            <person name="Tomsovsky M."/>
            <person name="Tulloss R.E."/>
            <person name="Uehling J."/>
            <person name="Grigoriev I.V."/>
            <person name="Vagvolgyi C."/>
            <person name="Papp T."/>
            <person name="Martin F.M."/>
            <person name="Miettinen O."/>
            <person name="Hibbett D.S."/>
            <person name="Nagy L.G."/>
        </authorList>
    </citation>
    <scope>NUCLEOTIDE SEQUENCE [LARGE SCALE GENOMIC DNA]</scope>
    <source>
        <strain evidence="3 4">CBS 962.96</strain>
    </source>
</reference>
<proteinExistence type="predicted"/>
<gene>
    <name evidence="3" type="ORF">K435DRAFT_961870</name>
</gene>
<evidence type="ECO:0000313" key="4">
    <source>
        <dbReference type="Proteomes" id="UP000297245"/>
    </source>
</evidence>
<accession>A0A4S8MNV3</accession>
<evidence type="ECO:0000256" key="1">
    <source>
        <dbReference type="SAM" id="MobiDB-lite"/>
    </source>
</evidence>
<protein>
    <submittedName>
        <fullName evidence="3">Uncharacterized protein</fullName>
    </submittedName>
</protein>
<feature type="compositionally biased region" description="Polar residues" evidence="1">
    <location>
        <begin position="77"/>
        <end position="93"/>
    </location>
</feature>
<keyword evidence="2" id="KW-0812">Transmembrane</keyword>